<evidence type="ECO:0000256" key="1">
    <source>
        <dbReference type="SAM" id="MobiDB-lite"/>
    </source>
</evidence>
<dbReference type="InterPro" id="IPR006668">
    <property type="entry name" value="Mg_transptr_MgtE_intracell_dom"/>
</dbReference>
<dbReference type="Pfam" id="PF03448">
    <property type="entry name" value="MgtE_N"/>
    <property type="match status" value="1"/>
</dbReference>
<feature type="region of interest" description="Disordered" evidence="1">
    <location>
        <begin position="408"/>
        <end position="431"/>
    </location>
</feature>
<dbReference type="Gene3D" id="3.10.580.10">
    <property type="entry name" value="CBS-domain"/>
    <property type="match status" value="1"/>
</dbReference>
<dbReference type="PROSITE" id="PS51371">
    <property type="entry name" value="CBS"/>
    <property type="match status" value="1"/>
</dbReference>
<dbReference type="SMART" id="SM00924">
    <property type="entry name" value="MgtE_N"/>
    <property type="match status" value="1"/>
</dbReference>
<dbReference type="InterPro" id="IPR038076">
    <property type="entry name" value="MgtE_N_sf"/>
</dbReference>
<dbReference type="AlphaFoldDB" id="A0A6J6YDT9"/>
<dbReference type="InterPro" id="IPR000644">
    <property type="entry name" value="CBS_dom"/>
</dbReference>
<feature type="compositionally biased region" description="Basic and acidic residues" evidence="1">
    <location>
        <begin position="419"/>
        <end position="431"/>
    </location>
</feature>
<dbReference type="SUPFAM" id="SSF54631">
    <property type="entry name" value="CBS-domain pair"/>
    <property type="match status" value="1"/>
</dbReference>
<dbReference type="Gene3D" id="1.25.60.10">
    <property type="entry name" value="MgtE N-terminal domain-like"/>
    <property type="match status" value="1"/>
</dbReference>
<dbReference type="EMBL" id="CAFAAP010000127">
    <property type="protein sequence ID" value="CAB4807199.1"/>
    <property type="molecule type" value="Genomic_DNA"/>
</dbReference>
<proteinExistence type="predicted"/>
<protein>
    <submittedName>
        <fullName evidence="4">Unannotated protein</fullName>
    </submittedName>
</protein>
<gene>
    <name evidence="3" type="ORF">UFOPK2855_00109</name>
    <name evidence="4" type="ORF">UFOPK3026_00882</name>
</gene>
<dbReference type="Pfam" id="PF00571">
    <property type="entry name" value="CBS"/>
    <property type="match status" value="2"/>
</dbReference>
<name>A0A6J6YDT9_9ZZZZ</name>
<dbReference type="PANTHER" id="PTHR43773">
    <property type="entry name" value="MAGNESIUM TRANSPORTER MGTE"/>
    <property type="match status" value="1"/>
</dbReference>
<dbReference type="PANTHER" id="PTHR43773:SF1">
    <property type="entry name" value="MAGNESIUM TRANSPORTER MGTE"/>
    <property type="match status" value="1"/>
</dbReference>
<dbReference type="GO" id="GO:0016020">
    <property type="term" value="C:membrane"/>
    <property type="evidence" value="ECO:0007669"/>
    <property type="project" value="InterPro"/>
</dbReference>
<accession>A0A6J6YDT9</accession>
<feature type="domain" description="CBS" evidence="2">
    <location>
        <begin position="337"/>
        <end position="401"/>
    </location>
</feature>
<dbReference type="EMBL" id="CAEZZK010000010">
    <property type="protein sequence ID" value="CAB4750141.1"/>
    <property type="molecule type" value="Genomic_DNA"/>
</dbReference>
<dbReference type="GO" id="GO:0015095">
    <property type="term" value="F:magnesium ion transmembrane transporter activity"/>
    <property type="evidence" value="ECO:0007669"/>
    <property type="project" value="InterPro"/>
</dbReference>
<feature type="compositionally biased region" description="Polar residues" evidence="1">
    <location>
        <begin position="408"/>
        <end position="418"/>
    </location>
</feature>
<sequence>MVGELLYAFRIMRLPLLDAGGQAIGKINDIIVVAGRSAEAPKVLGFVATSQRRRIFVSATRVETLDNSGVRLKSWDINLTPFRTRAGEQLLGKDVLDKRVGDEVISDVALVHNAGRSSTWQVSKVRLSKRGLLSSRSGNRIVDWQEVAPMFAPKTAIAAEAARLRDMHASDVATIIRALPAEQRRQLADAMDDERLADVLEELPEDEQLRLIEGLDMERLNSVFDEMEYDDLADLLGQMGIDQRTKVLDAMDDEDAETMRQLLSYASGTAGALMTPDIIVLGPDATVAEALALIRDPERLVSIAAQVFIAHAPHYPPTGSYIGVVNFQRLLRERPSMTLRHCVENEPTIDPHLPEKEVAERLASYNMLAVGVCDANGRLLGAVTVDDVLDNALPADWRRKVVARTPETNQVSKNLSNNTDHDLNGVHNEAP</sequence>
<reference evidence="4" key="1">
    <citation type="submission" date="2020-05" db="EMBL/GenBank/DDBJ databases">
        <authorList>
            <person name="Chiriac C."/>
            <person name="Salcher M."/>
            <person name="Ghai R."/>
            <person name="Kavagutti S V."/>
        </authorList>
    </citation>
    <scope>NUCLEOTIDE SEQUENCE</scope>
</reference>
<dbReference type="InterPro" id="IPR006669">
    <property type="entry name" value="MgtE_transporter"/>
</dbReference>
<organism evidence="4">
    <name type="scientific">freshwater metagenome</name>
    <dbReference type="NCBI Taxonomy" id="449393"/>
    <lineage>
        <taxon>unclassified sequences</taxon>
        <taxon>metagenomes</taxon>
        <taxon>ecological metagenomes</taxon>
    </lineage>
</organism>
<dbReference type="SUPFAM" id="SSF158791">
    <property type="entry name" value="MgtE N-terminal domain-like"/>
    <property type="match status" value="1"/>
</dbReference>
<evidence type="ECO:0000313" key="4">
    <source>
        <dbReference type="EMBL" id="CAB4807199.1"/>
    </source>
</evidence>
<evidence type="ECO:0000313" key="3">
    <source>
        <dbReference type="EMBL" id="CAB4750141.1"/>
    </source>
</evidence>
<dbReference type="InterPro" id="IPR046342">
    <property type="entry name" value="CBS_dom_sf"/>
</dbReference>
<evidence type="ECO:0000259" key="2">
    <source>
        <dbReference type="PROSITE" id="PS51371"/>
    </source>
</evidence>